<evidence type="ECO:0000313" key="6">
    <source>
        <dbReference type="EMBL" id="TLQ49422.1"/>
    </source>
</evidence>
<feature type="domain" description="ABC-type glycine betaine transport system substrate-binding" evidence="5">
    <location>
        <begin position="41"/>
        <end position="282"/>
    </location>
</feature>
<name>A0A5R9EGS3_9LACT</name>
<dbReference type="GO" id="GO:0005275">
    <property type="term" value="F:amine transmembrane transporter activity"/>
    <property type="evidence" value="ECO:0007669"/>
    <property type="project" value="TreeGrafter"/>
</dbReference>
<dbReference type="SUPFAM" id="SSF53850">
    <property type="entry name" value="Periplasmic binding protein-like II"/>
    <property type="match status" value="1"/>
</dbReference>
<keyword evidence="4" id="KW-0472">Membrane</keyword>
<reference evidence="6 7" key="1">
    <citation type="submission" date="2019-05" db="EMBL/GenBank/DDBJ databases">
        <title>The metagenome of a microbial culture collection derived from dairy environment covers the genomic content of the human microbiome.</title>
        <authorList>
            <person name="Roder T."/>
            <person name="Wuthrich D."/>
            <person name="Sattari Z."/>
            <person name="Von Ah U."/>
            <person name="Bar C."/>
            <person name="Ronchi F."/>
            <person name="Macpherson A.J."/>
            <person name="Ganal-Vonarburg S.C."/>
            <person name="Bruggmann R."/>
            <person name="Vergeres G."/>
        </authorList>
    </citation>
    <scope>NUCLEOTIDE SEQUENCE [LARGE SCALE GENOMIC DNA]</scope>
    <source>
        <strain evidence="6 7">FAM 24227</strain>
    </source>
</reference>
<sequence length="296" mass="32946">MFLNKKTIHRIIGAILAVLFVGEIVYSVNNTELATRSTGETIQIVHNPWDTEIASSTVLALVLEEAGYNVNLVSVDNAIMFESISTGESDVMTAAWLPTTHGTIIEEYEDDMVDLGPNLEGASSGIGVPSYMDVDSITDLDSQAEQTIIGIEPGAGAMIQTEEAMSHYDNISDWELEAPSTGAMLASLDGAIQNEEEFVFVAWTPHWMFLEYDIKMLEDPDFVYGEAEDIYTFTRLGFAEDHPEANEIVDRFFWKIDDMESVTLAMQNGTDNRTAAQNWINENRETVDSWLEGVFE</sequence>
<evidence type="ECO:0000313" key="7">
    <source>
        <dbReference type="Proteomes" id="UP000306420"/>
    </source>
</evidence>
<dbReference type="OrthoDB" id="9787902at2"/>
<dbReference type="AlphaFoldDB" id="A0A5R9EGS3"/>
<evidence type="ECO:0000256" key="1">
    <source>
        <dbReference type="ARBA" id="ARBA00004236"/>
    </source>
</evidence>
<dbReference type="GO" id="GO:0043190">
    <property type="term" value="C:ATP-binding cassette (ABC) transporter complex"/>
    <property type="evidence" value="ECO:0007669"/>
    <property type="project" value="InterPro"/>
</dbReference>
<dbReference type="CDD" id="cd13639">
    <property type="entry name" value="PBP2_OpuAC_like"/>
    <property type="match status" value="1"/>
</dbReference>
<keyword evidence="3" id="KW-1003">Cell membrane</keyword>
<dbReference type="EMBL" id="VBSP01000001">
    <property type="protein sequence ID" value="TLQ49422.1"/>
    <property type="molecule type" value="Genomic_DNA"/>
</dbReference>
<dbReference type="Pfam" id="PF04069">
    <property type="entry name" value="OpuAC"/>
    <property type="match status" value="1"/>
</dbReference>
<keyword evidence="2" id="KW-0813">Transport</keyword>
<gene>
    <name evidence="6" type="ORF">FEZ33_00075</name>
</gene>
<dbReference type="PANTHER" id="PTHR47737">
    <property type="entry name" value="GLYCINE BETAINE/PROLINE BETAINE TRANSPORT SYSTEM PERMEASE PROTEIN PROW"/>
    <property type="match status" value="1"/>
</dbReference>
<dbReference type="GO" id="GO:0015226">
    <property type="term" value="F:carnitine transmembrane transporter activity"/>
    <property type="evidence" value="ECO:0007669"/>
    <property type="project" value="TreeGrafter"/>
</dbReference>
<dbReference type="PANTHER" id="PTHR47737:SF1">
    <property type="entry name" value="GLYCINE BETAINE_PROLINE BETAINE TRANSPORT SYSTEM PERMEASE PROTEIN PROW"/>
    <property type="match status" value="1"/>
</dbReference>
<dbReference type="InterPro" id="IPR007210">
    <property type="entry name" value="ABC_Gly_betaine_transp_sub-bd"/>
</dbReference>
<comment type="subcellular location">
    <subcellularLocation>
        <location evidence="1">Cell membrane</location>
    </subcellularLocation>
</comment>
<dbReference type="GO" id="GO:0015871">
    <property type="term" value="P:choline transport"/>
    <property type="evidence" value="ECO:0007669"/>
    <property type="project" value="TreeGrafter"/>
</dbReference>
<dbReference type="Gene3D" id="3.40.190.100">
    <property type="entry name" value="Glycine betaine-binding periplasmic protein, domain 2"/>
    <property type="match status" value="2"/>
</dbReference>
<evidence type="ECO:0000256" key="3">
    <source>
        <dbReference type="ARBA" id="ARBA00022475"/>
    </source>
</evidence>
<accession>A0A5R9EGS3</accession>
<evidence type="ECO:0000256" key="4">
    <source>
        <dbReference type="ARBA" id="ARBA00023136"/>
    </source>
</evidence>
<protein>
    <submittedName>
        <fullName evidence="6">Glycine betaine ABC transporter substrate-binding protein</fullName>
    </submittedName>
</protein>
<evidence type="ECO:0000259" key="5">
    <source>
        <dbReference type="Pfam" id="PF04069"/>
    </source>
</evidence>
<dbReference type="Gene3D" id="3.10.105.10">
    <property type="entry name" value="Dipeptide-binding Protein, Domain 3"/>
    <property type="match status" value="2"/>
</dbReference>
<comment type="caution">
    <text evidence="6">The sequence shown here is derived from an EMBL/GenBank/DDBJ whole genome shotgun (WGS) entry which is preliminary data.</text>
</comment>
<evidence type="ECO:0000256" key="2">
    <source>
        <dbReference type="ARBA" id="ARBA00022448"/>
    </source>
</evidence>
<proteinExistence type="predicted"/>
<organism evidence="6 7">
    <name type="scientific">Ruoffia tabacinasalis</name>
    <dbReference type="NCBI Taxonomy" id="87458"/>
    <lineage>
        <taxon>Bacteria</taxon>
        <taxon>Bacillati</taxon>
        <taxon>Bacillota</taxon>
        <taxon>Bacilli</taxon>
        <taxon>Lactobacillales</taxon>
        <taxon>Aerococcaceae</taxon>
        <taxon>Ruoffia</taxon>
    </lineage>
</organism>
<dbReference type="GO" id="GO:0031460">
    <property type="term" value="P:glycine betaine transport"/>
    <property type="evidence" value="ECO:0007669"/>
    <property type="project" value="TreeGrafter"/>
</dbReference>
<dbReference type="Proteomes" id="UP000306420">
    <property type="component" value="Unassembled WGS sequence"/>
</dbReference>